<keyword evidence="1" id="KW-0853">WD repeat</keyword>
<sequence>MSYRNSPSERQLSRSRQDGRRRSQSNTRRRPQSISPRNGALVTLSSRADIPPPPANAYVADVNPVYPINATTRCIEAINDRVAWTGDYDGAIRIRTLPKGNVLKQLKPKPDTVCTALLFVEECDRVWAAFQDGYLRIYNLAGEVEKEFVKHSGAVHDLILLEGKVYTAGNDWKIGQWEPSSGTFERAFYGHKGAVRCLLGYSGSTGSILFSGSDDGTIHAWDPYAPPQGESDTACRHVFVGHDRSVTALEAVPQANQLWSGGEDNTVRVWSLESLSCEQVLTGHSAPVSSLMLVESRIWSGDKFGRIMLWDVNTLSPLQEISGRISRGFDLGMVTAMKKVVPCTSWKVWTSGSNGSIQCWNAETVPIVFDASKDTAAAQNSRTPRATTGEVGPYVGIDERTRVYIRQLEEELEATRREAELAFERDRQEVQRELETQQLLAEENEALKKRLEELGEEVPQSRPRDSASESTDLQRQLDSLRQQLKEANEEISRLEQEATMQRAPTNRNVADSESSHLSQIPVFSDDDNDVSTTTHLERRFEGEDWGYVLNEKPHELNQTVREEVSAALKVNASQIDNLHLEEGSLIASMDVHHSKNVSSEEMQNRLRNYKFDRLQQLHDNAREPKTGLDAAEQELLETNIEMAHMQDEIEMLKEELQKAKEGNPTADNQKSKTATKDNSYAPSETRSAPFQDYTDNRSNAQSSRPPVDEENERLRREIEELKNQLEAKEKQNPLGASQRSKKAASSYAPSEGSVKPAQDEEAIRQPLEEEITRLMRENEELKNKLEAQEKQNPLGASQRSKKAASSYAPSEGSVKPAQDEEAIRQPLEEEITRLVRENDELKKEKAVLENQKNNQDSHSVAPSDARSAPFHDVSDLMSDGLDSRQPLEDEIARLKNENEELKQKLNEKENDNPLGLAPKNKAASNAGSELTSPIRRQDTAPLIAENSKLQQEVKRLQQQIKEIASKAPSEAPEDTKPTAELEEEIARLKQENEELRKAAEKAAEDNNKDDKSVEQQLRAEIEKLTNEKKILENELEVEKDAGDDLREYVRDQNEEMNVLRRASEPQPAKPDPVDLHSISDDEQSPSVELSPPGDEELSPPHADRTLDKASSIDAQTRREECEQLQKEIADRDAVIKQLREELDDRAAKLSASQRALARSPSAGADSLAPANKELDTLKKRVAELEKESAKKDEKAKKMTQEKEDAAKKAAEKAEEAKQLKAEKAAELKEKEKEIKQLNADKAAELKEKEKEIKQLNADKAAELKEKEKEIKQVNAEKAKLEKQIADCNKEIEALKKNLEKKPSATPAEEESSTRLSIDVDEKQPDSEVRGQPAQPADENKEELEALQAYVETRLKPRLAKAERKCAELECSLQKEKEKGYVDVAALATPTASQASSVVQSSRVAPSASGRSAPP</sequence>
<organism evidence="4 5">
    <name type="scientific">Angomonas deanei</name>
    <dbReference type="NCBI Taxonomy" id="59799"/>
    <lineage>
        <taxon>Eukaryota</taxon>
        <taxon>Discoba</taxon>
        <taxon>Euglenozoa</taxon>
        <taxon>Kinetoplastea</taxon>
        <taxon>Metakinetoplastina</taxon>
        <taxon>Trypanosomatida</taxon>
        <taxon>Trypanosomatidae</taxon>
        <taxon>Strigomonadinae</taxon>
        <taxon>Angomonas</taxon>
    </lineage>
</organism>
<feature type="compositionally biased region" description="Basic and acidic residues" evidence="2">
    <location>
        <begin position="757"/>
        <end position="789"/>
    </location>
</feature>
<dbReference type="PROSITE" id="PS50294">
    <property type="entry name" value="WD_REPEATS_REGION"/>
    <property type="match status" value="1"/>
</dbReference>
<feature type="region of interest" description="Disordered" evidence="2">
    <location>
        <begin position="1144"/>
        <end position="1173"/>
    </location>
</feature>
<dbReference type="SMART" id="SM00320">
    <property type="entry name" value="WD40"/>
    <property type="match status" value="5"/>
</dbReference>
<feature type="compositionally biased region" description="Basic and acidic residues" evidence="2">
    <location>
        <begin position="881"/>
        <end position="911"/>
    </location>
</feature>
<evidence type="ECO:0000256" key="2">
    <source>
        <dbReference type="SAM" id="MobiDB-lite"/>
    </source>
</evidence>
<dbReference type="PROSITE" id="PS50082">
    <property type="entry name" value="WD_REPEATS_2"/>
    <property type="match status" value="2"/>
</dbReference>
<feature type="compositionally biased region" description="Low complexity" evidence="2">
    <location>
        <begin position="1391"/>
        <end position="1408"/>
    </location>
</feature>
<feature type="compositionally biased region" description="Basic and acidic residues" evidence="2">
    <location>
        <begin position="1115"/>
        <end position="1131"/>
    </location>
</feature>
<feature type="repeat" description="WD" evidence="1">
    <location>
        <begin position="239"/>
        <end position="280"/>
    </location>
</feature>
<feature type="compositionally biased region" description="Polar residues" evidence="2">
    <location>
        <begin position="850"/>
        <end position="860"/>
    </location>
</feature>
<feature type="compositionally biased region" description="Polar residues" evidence="2">
    <location>
        <begin position="665"/>
        <end position="688"/>
    </location>
</feature>
<feature type="region of interest" description="Disordered" evidence="2">
    <location>
        <begin position="494"/>
        <end position="530"/>
    </location>
</feature>
<dbReference type="Pfam" id="PF00400">
    <property type="entry name" value="WD40"/>
    <property type="match status" value="2"/>
</dbReference>
<dbReference type="PANTHER" id="PTHR44489">
    <property type="match status" value="1"/>
</dbReference>
<dbReference type="InterPro" id="IPR036322">
    <property type="entry name" value="WD40_repeat_dom_sf"/>
</dbReference>
<dbReference type="EMBL" id="LR877163">
    <property type="protein sequence ID" value="CAD2221047.1"/>
    <property type="molecule type" value="Genomic_DNA"/>
</dbReference>
<feature type="region of interest" description="Disordered" evidence="2">
    <location>
        <begin position="1027"/>
        <end position="1131"/>
    </location>
</feature>
<feature type="compositionally biased region" description="Polar residues" evidence="2">
    <location>
        <begin position="498"/>
        <end position="518"/>
    </location>
</feature>
<feature type="repeat" description="WD" evidence="1">
    <location>
        <begin position="188"/>
        <end position="222"/>
    </location>
</feature>
<feature type="compositionally biased region" description="Basic and acidic residues" evidence="2">
    <location>
        <begin position="712"/>
        <end position="731"/>
    </location>
</feature>
<protein>
    <submittedName>
        <fullName evidence="4">WD domain, G-beta repeat, putative</fullName>
    </submittedName>
</protein>
<gene>
    <name evidence="4" type="ORF">ADEAN_000857400</name>
</gene>
<name>A0A7G2CPM4_9TRYP</name>
<feature type="region of interest" description="Disordered" evidence="2">
    <location>
        <begin position="1296"/>
        <end position="1344"/>
    </location>
</feature>
<dbReference type="Pfam" id="PF23398">
    <property type="entry name" value="FAZ1_cons"/>
    <property type="match status" value="1"/>
</dbReference>
<feature type="compositionally biased region" description="Basic and acidic residues" evidence="2">
    <location>
        <begin position="973"/>
        <end position="1015"/>
    </location>
</feature>
<feature type="region of interest" description="Disordered" evidence="2">
    <location>
        <begin position="1"/>
        <end position="48"/>
    </location>
</feature>
<feature type="region of interest" description="Disordered" evidence="2">
    <location>
        <begin position="960"/>
        <end position="1015"/>
    </location>
</feature>
<dbReference type="InterPro" id="IPR001680">
    <property type="entry name" value="WD40_rpt"/>
</dbReference>
<dbReference type="InterPro" id="IPR044715">
    <property type="entry name" value="WDR86-like"/>
</dbReference>
<keyword evidence="5" id="KW-1185">Reference proteome</keyword>
<feature type="compositionally biased region" description="Basic and acidic residues" evidence="2">
    <location>
        <begin position="817"/>
        <end position="847"/>
    </location>
</feature>
<feature type="region of interest" description="Disordered" evidence="2">
    <location>
        <begin position="453"/>
        <end position="475"/>
    </location>
</feature>
<accession>A0A7G2CPM4</accession>
<feature type="compositionally biased region" description="Basic and acidic residues" evidence="2">
    <location>
        <begin position="1027"/>
        <end position="1063"/>
    </location>
</feature>
<feature type="region of interest" description="Disordered" evidence="2">
    <location>
        <begin position="1389"/>
        <end position="1414"/>
    </location>
</feature>
<reference evidence="4 5" key="1">
    <citation type="submission" date="2020-08" db="EMBL/GenBank/DDBJ databases">
        <authorList>
            <person name="Newling K."/>
            <person name="Davey J."/>
            <person name="Forrester S."/>
        </authorList>
    </citation>
    <scope>NUCLEOTIDE SEQUENCE [LARGE SCALE GENOMIC DNA]</scope>
    <source>
        <strain evidence="5">Crithidia deanei Carvalho (ATCC PRA-265)</strain>
    </source>
</reference>
<feature type="compositionally biased region" description="Basic and acidic residues" evidence="2">
    <location>
        <begin position="11"/>
        <end position="21"/>
    </location>
</feature>
<feature type="compositionally biased region" description="Polar residues" evidence="2">
    <location>
        <begin position="922"/>
        <end position="931"/>
    </location>
</feature>
<dbReference type="SUPFAM" id="SSF50978">
    <property type="entry name" value="WD40 repeat-like"/>
    <property type="match status" value="1"/>
</dbReference>
<dbReference type="FunFam" id="2.130.10.10:FF:001232">
    <property type="entry name" value="WD domain, G-beta repeat, putative"/>
    <property type="match status" value="1"/>
</dbReference>
<evidence type="ECO:0000313" key="4">
    <source>
        <dbReference type="EMBL" id="CAD2221047.1"/>
    </source>
</evidence>
<dbReference type="VEuPathDB" id="TriTrypDB:ADEAN_000857400"/>
<dbReference type="PANTHER" id="PTHR44489:SF11">
    <property type="entry name" value="WD REPEAT DOMAIN 86"/>
    <property type="match status" value="1"/>
</dbReference>
<dbReference type="Proteomes" id="UP000515908">
    <property type="component" value="Chromosome 19"/>
</dbReference>
<dbReference type="InterPro" id="IPR015943">
    <property type="entry name" value="WD40/YVTN_repeat-like_dom_sf"/>
</dbReference>
<feature type="domain" description="Flagellar attachment zone protein 1 conserved" evidence="3">
    <location>
        <begin position="532"/>
        <end position="620"/>
    </location>
</feature>
<dbReference type="OrthoDB" id="538223at2759"/>
<evidence type="ECO:0000313" key="5">
    <source>
        <dbReference type="Proteomes" id="UP000515908"/>
    </source>
</evidence>
<feature type="region of interest" description="Disordered" evidence="2">
    <location>
        <begin position="659"/>
        <end position="948"/>
    </location>
</feature>
<evidence type="ECO:0000259" key="3">
    <source>
        <dbReference type="Pfam" id="PF23398"/>
    </source>
</evidence>
<proteinExistence type="predicted"/>
<feature type="region of interest" description="Disordered" evidence="2">
    <location>
        <begin position="1185"/>
        <end position="1213"/>
    </location>
</feature>
<dbReference type="InterPro" id="IPR056614">
    <property type="entry name" value="FAZ1_cons"/>
</dbReference>
<dbReference type="Gene3D" id="2.130.10.10">
    <property type="entry name" value="YVTN repeat-like/Quinoprotein amine dehydrogenase"/>
    <property type="match status" value="1"/>
</dbReference>
<evidence type="ECO:0000256" key="1">
    <source>
        <dbReference type="PROSITE-ProRule" id="PRU00221"/>
    </source>
</evidence>
<feature type="compositionally biased region" description="Basic and acidic residues" evidence="2">
    <location>
        <begin position="1317"/>
        <end position="1328"/>
    </location>
</feature>